<evidence type="ECO:0008006" key="6">
    <source>
        <dbReference type="Google" id="ProtNLM"/>
    </source>
</evidence>
<comment type="caution">
    <text evidence="4">The sequence shown here is derived from an EMBL/GenBank/DDBJ whole genome shotgun (WGS) entry which is preliminary data.</text>
</comment>
<feature type="compositionally biased region" description="Basic and acidic residues" evidence="3">
    <location>
        <begin position="106"/>
        <end position="129"/>
    </location>
</feature>
<gene>
    <name evidence="4" type="ORF">HPP92_023757</name>
</gene>
<dbReference type="PANTHER" id="PTHR13213">
    <property type="entry name" value="MYB-BINDING PROTEIN 1A FAMILY MEMBER"/>
    <property type="match status" value="1"/>
</dbReference>
<feature type="compositionally biased region" description="Polar residues" evidence="3">
    <location>
        <begin position="83"/>
        <end position="95"/>
    </location>
</feature>
<sequence>MAGLTASPLVAGGASGLEAKRGSEKLRNSVDIFGFCKVLLLVAMGSKKRQYSAIKESNTGVEKQIDTAKSDIQVHEDKRNGDKSSITSDVINQKSMVPMERKKKRKEIDKKRHINESESKGSSETKDSCENAALTSTKLSYSPPSALPGFHIDVFRNLASANSSVREAAAEALVTELIEVQKAYELMGKKSEEVGNVQLEADKDDGLKECAPSLRYAIRRLIRGVSSSRECARQGFSLGLTVVMGMIPSINLVSVMKLIVSFLEVSSAMKGQEAKDFLLGRLFAYGSIARSNRLAMEWISNKNTSIIKEFTSIVISLAEKKQYLHEPAVAIILDMVEKLPVQALKSHVLLAPGIQEWVQKAAEIGDPDALVLALNLQERVPMDMEYFGNLLPSPFTPENFFSRECLQYLERCFKESTFCLPRVHNLWHLLLNMLVPDTKVQVDAEMHPSKKNKKNQKCSFSEATMKNVQCFCEVVIDSILLQSSHDRKHLALNILELLLPRLPASCINSVLSYKFVHCLMDVLSNKTSWLYDAAQHFVKELLSWAEVEDDRCAAVILSLQRHSNGRFDCISRTRTVKELLGKFRTMHGGLQFVQNLINLFVDEVAVTDEPSDQSQATDENSEVGLAEDRGSPGISGNTEFLKCWVIDTMPCVLRNLKIHLKLGLCTQAEIGTIMEQKFKLQMEITKFLAVQGLFSASLGTEVTSFELQEKFKWPKVASSCSLCKMCIEQLQLLLEDAQKEELGVAFSSLELNDLGSYFMCFLKTLCNIPSVSLYRTLSQEDKKAFNRLQAIESRLYQEERNTSPGLLSNKLHAMRYLLIQMVLQILLHPDDFSEAALDFVICCKKAFPAAANCDFSEDEDSVYDNDMPNLMDVLVETLLSVLPRSSVRMCYVVEQVFRFFCGDITDYGVNRMLCVLRKDLKPLRHPLNSDEFDEDDDDDDDDILGIEDTEEVDGGKIGEISIDIDHDDTEEVVNDEEMTSGSEDESKNDVIASLVHKENGLSISEGNCDKFVEPYGDEEQDGKSEASDDSDSGMDDDAMFRMDAYHAQLLKERSGNDNAISQLISFKLRVLSLLQIYLTKHPGKSHVLSIYSCLVRAYAKYYGIGGNEQVGQRINVILRKKLFKAKEYPRGDDISLTNLEKLLEKGLKTASRSRVKDLSSLAQASVFWLLKIVQSRNFPDSELARIEQIFQSLLVDFFNNKNCRLKSGFIKEVFRRHQWLCLKLLGSLLEKTANAKSEYRQIEALGMLDSITKSLIPSAKDEKDKESRSKSSKLLKEHLPAICELIKQLLTNLPGKQSRRAEARRFCIRSLQAISTLKLKKSFLKAMKPEGLSVCESHLGNAFLPFKMVQT</sequence>
<evidence type="ECO:0000256" key="3">
    <source>
        <dbReference type="SAM" id="MobiDB-lite"/>
    </source>
</evidence>
<feature type="region of interest" description="Disordered" evidence="3">
    <location>
        <begin position="1005"/>
        <end position="1037"/>
    </location>
</feature>
<feature type="compositionally biased region" description="Acidic residues" evidence="3">
    <location>
        <begin position="1027"/>
        <end position="1037"/>
    </location>
</feature>
<feature type="region of interest" description="Disordered" evidence="3">
    <location>
        <begin position="926"/>
        <end position="950"/>
    </location>
</feature>
<evidence type="ECO:0000256" key="1">
    <source>
        <dbReference type="ARBA" id="ARBA00004123"/>
    </source>
</evidence>
<feature type="compositionally biased region" description="Acidic residues" evidence="3">
    <location>
        <begin position="930"/>
        <end position="950"/>
    </location>
</feature>
<feature type="region of interest" description="Disordered" evidence="3">
    <location>
        <begin position="608"/>
        <end position="631"/>
    </location>
</feature>
<keyword evidence="2" id="KW-0539">Nucleus</keyword>
<comment type="subcellular location">
    <subcellularLocation>
        <location evidence="1">Nucleus</location>
    </subcellularLocation>
</comment>
<feature type="compositionally biased region" description="Acidic residues" evidence="3">
    <location>
        <begin position="967"/>
        <end position="978"/>
    </location>
</feature>
<dbReference type="Proteomes" id="UP000639772">
    <property type="component" value="Chromosome 13"/>
</dbReference>
<dbReference type="EMBL" id="JADCNM010000013">
    <property type="protein sequence ID" value="KAG0455969.1"/>
    <property type="molecule type" value="Genomic_DNA"/>
</dbReference>
<dbReference type="Pfam" id="PF04931">
    <property type="entry name" value="DNA_pol_phi"/>
    <property type="match status" value="1"/>
</dbReference>
<evidence type="ECO:0000313" key="5">
    <source>
        <dbReference type="Proteomes" id="UP000639772"/>
    </source>
</evidence>
<feature type="region of interest" description="Disordered" evidence="3">
    <location>
        <begin position="967"/>
        <end position="988"/>
    </location>
</feature>
<evidence type="ECO:0000313" key="4">
    <source>
        <dbReference type="EMBL" id="KAG0455969.1"/>
    </source>
</evidence>
<feature type="region of interest" description="Disordered" evidence="3">
    <location>
        <begin position="54"/>
        <end position="129"/>
    </location>
</feature>
<proteinExistence type="predicted"/>
<accession>A0A835PQN0</accession>
<dbReference type="GO" id="GO:0003677">
    <property type="term" value="F:DNA binding"/>
    <property type="evidence" value="ECO:0007669"/>
    <property type="project" value="InterPro"/>
</dbReference>
<feature type="compositionally biased region" description="Basic and acidic residues" evidence="3">
    <location>
        <begin position="63"/>
        <end position="82"/>
    </location>
</feature>
<organism evidence="4 5">
    <name type="scientific">Vanilla planifolia</name>
    <name type="common">Vanilla</name>
    <dbReference type="NCBI Taxonomy" id="51239"/>
    <lineage>
        <taxon>Eukaryota</taxon>
        <taxon>Viridiplantae</taxon>
        <taxon>Streptophyta</taxon>
        <taxon>Embryophyta</taxon>
        <taxon>Tracheophyta</taxon>
        <taxon>Spermatophyta</taxon>
        <taxon>Magnoliopsida</taxon>
        <taxon>Liliopsida</taxon>
        <taxon>Asparagales</taxon>
        <taxon>Orchidaceae</taxon>
        <taxon>Vanilloideae</taxon>
        <taxon>Vanilleae</taxon>
        <taxon>Vanilla</taxon>
    </lineage>
</organism>
<dbReference type="OrthoDB" id="342531at2759"/>
<protein>
    <recommendedName>
        <fullName evidence="6">DNA polymerase V</fullName>
    </recommendedName>
</protein>
<reference evidence="4 5" key="1">
    <citation type="journal article" date="2020" name="Nat. Food">
        <title>A phased Vanilla planifolia genome enables genetic improvement of flavour and production.</title>
        <authorList>
            <person name="Hasing T."/>
            <person name="Tang H."/>
            <person name="Brym M."/>
            <person name="Khazi F."/>
            <person name="Huang T."/>
            <person name="Chambers A.H."/>
        </authorList>
    </citation>
    <scope>NUCLEOTIDE SEQUENCE [LARGE SCALE GENOMIC DNA]</scope>
    <source>
        <tissue evidence="4">Leaf</tissue>
    </source>
</reference>
<dbReference type="InterPro" id="IPR007015">
    <property type="entry name" value="DNA_pol_V/MYBBP1A"/>
</dbReference>
<dbReference type="GO" id="GO:0005730">
    <property type="term" value="C:nucleolus"/>
    <property type="evidence" value="ECO:0007669"/>
    <property type="project" value="InterPro"/>
</dbReference>
<dbReference type="PANTHER" id="PTHR13213:SF2">
    <property type="entry name" value="MYB-BINDING PROTEIN 1A"/>
    <property type="match status" value="1"/>
</dbReference>
<evidence type="ECO:0000256" key="2">
    <source>
        <dbReference type="ARBA" id="ARBA00023242"/>
    </source>
</evidence>
<dbReference type="GO" id="GO:0006355">
    <property type="term" value="P:regulation of DNA-templated transcription"/>
    <property type="evidence" value="ECO:0007669"/>
    <property type="project" value="InterPro"/>
</dbReference>
<name>A0A835PQN0_VANPL</name>